<gene>
    <name evidence="3" type="primary">LOC101855077</name>
</gene>
<protein>
    <submittedName>
        <fullName evidence="3">Hornerin</fullName>
    </submittedName>
</protein>
<keyword evidence="1" id="KW-0472">Membrane</keyword>
<name>A0ABM0KAQ0_APLCA</name>
<dbReference type="RefSeq" id="XP_005113025.1">
    <property type="nucleotide sequence ID" value="XM_005112968.3"/>
</dbReference>
<evidence type="ECO:0000313" key="2">
    <source>
        <dbReference type="Proteomes" id="UP000694888"/>
    </source>
</evidence>
<keyword evidence="1" id="KW-0812">Transmembrane</keyword>
<evidence type="ECO:0000313" key="3">
    <source>
        <dbReference type="RefSeq" id="XP_005113025.1"/>
    </source>
</evidence>
<proteinExistence type="predicted"/>
<reference evidence="3" key="1">
    <citation type="submission" date="2025-08" db="UniProtKB">
        <authorList>
            <consortium name="RefSeq"/>
        </authorList>
    </citation>
    <scope>IDENTIFICATION</scope>
</reference>
<organism evidence="2 3">
    <name type="scientific">Aplysia californica</name>
    <name type="common">California sea hare</name>
    <dbReference type="NCBI Taxonomy" id="6500"/>
    <lineage>
        <taxon>Eukaryota</taxon>
        <taxon>Metazoa</taxon>
        <taxon>Spiralia</taxon>
        <taxon>Lophotrochozoa</taxon>
        <taxon>Mollusca</taxon>
        <taxon>Gastropoda</taxon>
        <taxon>Heterobranchia</taxon>
        <taxon>Euthyneura</taxon>
        <taxon>Tectipleura</taxon>
        <taxon>Aplysiida</taxon>
        <taxon>Aplysioidea</taxon>
        <taxon>Aplysiidae</taxon>
        <taxon>Aplysia</taxon>
    </lineage>
</organism>
<sequence length="261" mass="30297">DGLDGFEALTFAVLAIVACCVSASYPVAYRQADRSRSYGYDRSGHYSDQAHGYVRDGYAYGGHNDYGYAPRRNYYADKYFDYSRKGSYNGHVYGQEQSHDVYSYGHPARYGYNDYNNQHGYGKNYVHGYDSSYNKDNSYSTKQHLYLAAAARGHYGQYPGHSDVTYGNVHQYVPAPAHSYRHKRGAAYAPGYYSQAQYRRYGYAEDAQKRYDASYGYQSTYQVPSHGYQSTYQVPSYGYNYYRPSYHNGYRPYNRYYNLYH</sequence>
<dbReference type="GeneID" id="101855077"/>
<feature type="non-terminal residue" evidence="3">
    <location>
        <position position="1"/>
    </location>
</feature>
<dbReference type="Proteomes" id="UP000694888">
    <property type="component" value="Unplaced"/>
</dbReference>
<keyword evidence="1" id="KW-1133">Transmembrane helix</keyword>
<keyword evidence="2" id="KW-1185">Reference proteome</keyword>
<accession>A0ABM0KAQ0</accession>
<feature type="transmembrane region" description="Helical" evidence="1">
    <location>
        <begin position="6"/>
        <end position="28"/>
    </location>
</feature>
<evidence type="ECO:0000256" key="1">
    <source>
        <dbReference type="SAM" id="Phobius"/>
    </source>
</evidence>